<dbReference type="PANTHER" id="PTHR48100">
    <property type="entry name" value="BROAD-SPECIFICITY PHOSPHATASE YOR283W-RELATED"/>
    <property type="match status" value="1"/>
</dbReference>
<dbReference type="PROSITE" id="PS00175">
    <property type="entry name" value="PG_MUTASE"/>
    <property type="match status" value="1"/>
</dbReference>
<organism evidence="3 4">
    <name type="scientific">Pontibacter burrus</name>
    <dbReference type="NCBI Taxonomy" id="2704466"/>
    <lineage>
        <taxon>Bacteria</taxon>
        <taxon>Pseudomonadati</taxon>
        <taxon>Bacteroidota</taxon>
        <taxon>Cytophagia</taxon>
        <taxon>Cytophagales</taxon>
        <taxon>Hymenobacteraceae</taxon>
        <taxon>Pontibacter</taxon>
    </lineage>
</organism>
<proteinExistence type="predicted"/>
<sequence>MSIKKVYLIRHGQTDYNVQGIVQGSGVDAHLNEEGRRQANLFFQHYKHVPFNKVYTSTLQRSIQSVQGFLELGIPHETHAGLNEINWGTREGTRITPEEDAYYHSLLQTWCDGETGVCIEGGESPDLVAARQVSVIETILSRPEEETILICMHGRAMRILLCQLLKYPLRCMDQFEHRNLCLYQLDYTGSMFTVKRYCDTEHLHVTKLPDIAAQGAHEQFR</sequence>
<dbReference type="Pfam" id="PF00300">
    <property type="entry name" value="His_Phos_1"/>
    <property type="match status" value="1"/>
</dbReference>
<name>A0A6B3LKU1_9BACT</name>
<dbReference type="GO" id="GO:0016791">
    <property type="term" value="F:phosphatase activity"/>
    <property type="evidence" value="ECO:0007669"/>
    <property type="project" value="TreeGrafter"/>
</dbReference>
<accession>A0A6B3LKU1</accession>
<evidence type="ECO:0000313" key="4">
    <source>
        <dbReference type="Proteomes" id="UP000474777"/>
    </source>
</evidence>
<comment type="caution">
    <text evidence="3">The sequence shown here is derived from an EMBL/GenBank/DDBJ whole genome shotgun (WGS) entry which is preliminary data.</text>
</comment>
<dbReference type="InterPro" id="IPR029033">
    <property type="entry name" value="His_PPase_superfam"/>
</dbReference>
<feature type="active site" description="Proton donor/acceptor" evidence="1">
    <location>
        <position position="84"/>
    </location>
</feature>
<dbReference type="SMART" id="SM00855">
    <property type="entry name" value="PGAM"/>
    <property type="match status" value="1"/>
</dbReference>
<feature type="binding site" evidence="2">
    <location>
        <begin position="10"/>
        <end position="17"/>
    </location>
    <ligand>
        <name>substrate</name>
    </ligand>
</feature>
<evidence type="ECO:0000256" key="1">
    <source>
        <dbReference type="PIRSR" id="PIRSR613078-1"/>
    </source>
</evidence>
<dbReference type="InterPro" id="IPR013078">
    <property type="entry name" value="His_Pase_superF_clade-1"/>
</dbReference>
<dbReference type="Proteomes" id="UP000474777">
    <property type="component" value="Unassembled WGS sequence"/>
</dbReference>
<dbReference type="InterPro" id="IPR001345">
    <property type="entry name" value="PG/BPGM_mutase_AS"/>
</dbReference>
<dbReference type="RefSeq" id="WP_163914050.1">
    <property type="nucleotide sequence ID" value="NZ_JAAGWD010000003.1"/>
</dbReference>
<gene>
    <name evidence="3" type="ORF">GXP69_07590</name>
</gene>
<evidence type="ECO:0000313" key="3">
    <source>
        <dbReference type="EMBL" id="NEM97552.1"/>
    </source>
</evidence>
<dbReference type="EMBL" id="JAAGWD010000003">
    <property type="protein sequence ID" value="NEM97552.1"/>
    <property type="molecule type" value="Genomic_DNA"/>
</dbReference>
<protein>
    <submittedName>
        <fullName evidence="3">Histidine phosphatase family protein</fullName>
    </submittedName>
</protein>
<reference evidence="3 4" key="1">
    <citation type="submission" date="2020-02" db="EMBL/GenBank/DDBJ databases">
        <authorList>
            <person name="Kim M.K."/>
        </authorList>
    </citation>
    <scope>NUCLEOTIDE SEQUENCE [LARGE SCALE GENOMIC DNA]</scope>
    <source>
        <strain evidence="3 4">BT327</strain>
    </source>
</reference>
<dbReference type="PANTHER" id="PTHR48100:SF15">
    <property type="entry name" value="SEDOHEPTULOSE 1,7-BISPHOSPHATASE"/>
    <property type="match status" value="1"/>
</dbReference>
<feature type="binding site" evidence="2">
    <location>
        <position position="61"/>
    </location>
    <ligand>
        <name>substrate</name>
    </ligand>
</feature>
<dbReference type="PIRSF" id="PIRSF000709">
    <property type="entry name" value="6PFK_2-Ptase"/>
    <property type="match status" value="1"/>
</dbReference>
<dbReference type="CDD" id="cd07067">
    <property type="entry name" value="HP_PGM_like"/>
    <property type="match status" value="1"/>
</dbReference>
<evidence type="ECO:0000256" key="2">
    <source>
        <dbReference type="PIRSR" id="PIRSR613078-2"/>
    </source>
</evidence>
<dbReference type="AlphaFoldDB" id="A0A6B3LKU1"/>
<keyword evidence="4" id="KW-1185">Reference proteome</keyword>
<dbReference type="InterPro" id="IPR050275">
    <property type="entry name" value="PGM_Phosphatase"/>
</dbReference>
<feature type="active site" description="Tele-phosphohistidine intermediate" evidence="1">
    <location>
        <position position="11"/>
    </location>
</feature>
<dbReference type="Gene3D" id="3.40.50.1240">
    <property type="entry name" value="Phosphoglycerate mutase-like"/>
    <property type="match status" value="1"/>
</dbReference>
<dbReference type="SUPFAM" id="SSF53254">
    <property type="entry name" value="Phosphoglycerate mutase-like"/>
    <property type="match status" value="1"/>
</dbReference>